<name>A0ABS5XRY9_9MICO</name>
<keyword evidence="1" id="KW-1133">Transmembrane helix</keyword>
<dbReference type="Proteomes" id="UP000740605">
    <property type="component" value="Unassembled WGS sequence"/>
</dbReference>
<protein>
    <submittedName>
        <fullName evidence="2">DUF1345 domain-containing protein</fullName>
    </submittedName>
</protein>
<feature type="transmembrane region" description="Helical" evidence="1">
    <location>
        <begin position="112"/>
        <end position="133"/>
    </location>
</feature>
<sequence length="223" mass="23572">MAPHRTAHPPRRRRPRLAVRGPVTLAIGAVVAAATIPTLGWISGLLAGWTALAIVNVTWLLVALWPMDAAQTRGHATAEDPGRAAARVISLTGSLASLVAVVLVLVRGHADPATAALSAGVAILAVTSSWALIQVDYMLRYAHRYYARIDAGRSGGIDFNQEEDPMYSDFGYFSVGLGMTYQVSDTNLSANEIRRIVVAQTLVAYLFGAVILASVVNLVAGLG</sequence>
<accession>A0ABS5XRY9</accession>
<dbReference type="RefSeq" id="WP_215486539.1">
    <property type="nucleotide sequence ID" value="NZ_BAAAPJ010000003.1"/>
</dbReference>
<keyword evidence="1" id="KW-0812">Transmembrane</keyword>
<dbReference type="InterPro" id="IPR009781">
    <property type="entry name" value="DUF1345"/>
</dbReference>
<proteinExistence type="predicted"/>
<keyword evidence="3" id="KW-1185">Reference proteome</keyword>
<evidence type="ECO:0000256" key="1">
    <source>
        <dbReference type="SAM" id="Phobius"/>
    </source>
</evidence>
<reference evidence="2 3" key="1">
    <citation type="submission" date="2021-03" db="EMBL/GenBank/DDBJ databases">
        <title>Microbacterium pauli sp. nov., isolated from microfiltered milk.</title>
        <authorList>
            <person name="Bellassi P."/>
            <person name="Fontana A."/>
            <person name="Callegari M.L."/>
            <person name="Lorenzo M."/>
            <person name="Cappa F."/>
        </authorList>
    </citation>
    <scope>NUCLEOTIDE SEQUENCE [LARGE SCALE GENOMIC DNA]</scope>
    <source>
        <strain evidence="2 3">DSM 18909</strain>
    </source>
</reference>
<feature type="transmembrane region" description="Helical" evidence="1">
    <location>
        <begin position="88"/>
        <end position="106"/>
    </location>
</feature>
<feature type="transmembrane region" description="Helical" evidence="1">
    <location>
        <begin position="202"/>
        <end position="222"/>
    </location>
</feature>
<feature type="transmembrane region" description="Helical" evidence="1">
    <location>
        <begin position="21"/>
        <end position="42"/>
    </location>
</feature>
<evidence type="ECO:0000313" key="3">
    <source>
        <dbReference type="Proteomes" id="UP000740605"/>
    </source>
</evidence>
<comment type="caution">
    <text evidence="2">The sequence shown here is derived from an EMBL/GenBank/DDBJ whole genome shotgun (WGS) entry which is preliminary data.</text>
</comment>
<dbReference type="Pfam" id="PF07077">
    <property type="entry name" value="DUF1345"/>
    <property type="match status" value="1"/>
</dbReference>
<dbReference type="EMBL" id="JAFLHG010000003">
    <property type="protein sequence ID" value="MBT8797294.1"/>
    <property type="molecule type" value="Genomic_DNA"/>
</dbReference>
<keyword evidence="1" id="KW-0472">Membrane</keyword>
<organism evidence="2 3">
    <name type="scientific">Microbacterium flavum</name>
    <dbReference type="NCBI Taxonomy" id="415216"/>
    <lineage>
        <taxon>Bacteria</taxon>
        <taxon>Bacillati</taxon>
        <taxon>Actinomycetota</taxon>
        <taxon>Actinomycetes</taxon>
        <taxon>Micrococcales</taxon>
        <taxon>Microbacteriaceae</taxon>
        <taxon>Microbacterium</taxon>
    </lineage>
</organism>
<feature type="transmembrane region" description="Helical" evidence="1">
    <location>
        <begin position="48"/>
        <end position="67"/>
    </location>
</feature>
<gene>
    <name evidence="2" type="ORF">J0P97_04305</name>
</gene>
<evidence type="ECO:0000313" key="2">
    <source>
        <dbReference type="EMBL" id="MBT8797294.1"/>
    </source>
</evidence>